<proteinExistence type="predicted"/>
<accession>A0A6L3ZGA2</accession>
<dbReference type="RefSeq" id="WP_151691513.1">
    <property type="nucleotide sequence ID" value="NZ_BMGX01000002.1"/>
</dbReference>
<name>A0A6L3ZGA2_9FLAO</name>
<evidence type="ECO:0000313" key="4">
    <source>
        <dbReference type="Proteomes" id="UP000484164"/>
    </source>
</evidence>
<reference evidence="3 4" key="1">
    <citation type="submission" date="2019-10" db="EMBL/GenBank/DDBJ databases">
        <title>Genome sequence of Phaeocystidibacter marisrubri JCM30614 (type strain).</title>
        <authorList>
            <person name="Bowman J.P."/>
        </authorList>
    </citation>
    <scope>NUCLEOTIDE SEQUENCE [LARGE SCALE GENOMIC DNA]</scope>
    <source>
        <strain evidence="3 4">JCM 30614</strain>
    </source>
</reference>
<keyword evidence="1" id="KW-0472">Membrane</keyword>
<dbReference type="EMBL" id="WBVQ01000001">
    <property type="protein sequence ID" value="KAB2816941.1"/>
    <property type="molecule type" value="Genomic_DNA"/>
</dbReference>
<feature type="signal peptide" evidence="2">
    <location>
        <begin position="1"/>
        <end position="24"/>
    </location>
</feature>
<comment type="caution">
    <text evidence="3">The sequence shown here is derived from an EMBL/GenBank/DDBJ whole genome shotgun (WGS) entry which is preliminary data.</text>
</comment>
<dbReference type="OrthoDB" id="678747at2"/>
<dbReference type="AlphaFoldDB" id="A0A6L3ZGA2"/>
<keyword evidence="4" id="KW-1185">Reference proteome</keyword>
<keyword evidence="1" id="KW-1133">Transmembrane helix</keyword>
<keyword evidence="2" id="KW-0732">Signal</keyword>
<evidence type="ECO:0000313" key="3">
    <source>
        <dbReference type="EMBL" id="KAB2816941.1"/>
    </source>
</evidence>
<sequence length="84" mass="9158">MFTKSIKIVFITLALVLIAQSAEAQCAMCKATAESNAQGGGGIASGLNEGILWLMFFPYMLLGGVAYLWYRHNKKTKNQVANEN</sequence>
<keyword evidence="1" id="KW-0812">Transmembrane</keyword>
<dbReference type="Proteomes" id="UP000484164">
    <property type="component" value="Unassembled WGS sequence"/>
</dbReference>
<gene>
    <name evidence="3" type="ORF">F8C82_00660</name>
</gene>
<evidence type="ECO:0000256" key="2">
    <source>
        <dbReference type="SAM" id="SignalP"/>
    </source>
</evidence>
<evidence type="ECO:0000256" key="1">
    <source>
        <dbReference type="SAM" id="Phobius"/>
    </source>
</evidence>
<feature type="chain" id="PRO_5026716067" evidence="2">
    <location>
        <begin position="25"/>
        <end position="84"/>
    </location>
</feature>
<organism evidence="3 4">
    <name type="scientific">Phaeocystidibacter marisrubri</name>
    <dbReference type="NCBI Taxonomy" id="1577780"/>
    <lineage>
        <taxon>Bacteria</taxon>
        <taxon>Pseudomonadati</taxon>
        <taxon>Bacteroidota</taxon>
        <taxon>Flavobacteriia</taxon>
        <taxon>Flavobacteriales</taxon>
        <taxon>Phaeocystidibacteraceae</taxon>
        <taxon>Phaeocystidibacter</taxon>
    </lineage>
</organism>
<protein>
    <submittedName>
        <fullName evidence="3">Uncharacterized protein</fullName>
    </submittedName>
</protein>
<feature type="transmembrane region" description="Helical" evidence="1">
    <location>
        <begin position="50"/>
        <end position="70"/>
    </location>
</feature>